<dbReference type="Proteomes" id="UP000478052">
    <property type="component" value="Unassembled WGS sequence"/>
</dbReference>
<proteinExistence type="predicted"/>
<dbReference type="AlphaFoldDB" id="A0A6G0VLY0"/>
<organism evidence="1 2">
    <name type="scientific">Aphis craccivora</name>
    <name type="common">Cowpea aphid</name>
    <dbReference type="NCBI Taxonomy" id="307492"/>
    <lineage>
        <taxon>Eukaryota</taxon>
        <taxon>Metazoa</taxon>
        <taxon>Ecdysozoa</taxon>
        <taxon>Arthropoda</taxon>
        <taxon>Hexapoda</taxon>
        <taxon>Insecta</taxon>
        <taxon>Pterygota</taxon>
        <taxon>Neoptera</taxon>
        <taxon>Paraneoptera</taxon>
        <taxon>Hemiptera</taxon>
        <taxon>Sternorrhyncha</taxon>
        <taxon>Aphidomorpha</taxon>
        <taxon>Aphidoidea</taxon>
        <taxon>Aphididae</taxon>
        <taxon>Aphidini</taxon>
        <taxon>Aphis</taxon>
        <taxon>Aphis</taxon>
    </lineage>
</organism>
<evidence type="ECO:0000313" key="2">
    <source>
        <dbReference type="Proteomes" id="UP000478052"/>
    </source>
</evidence>
<accession>A0A6G0VLY0</accession>
<protein>
    <submittedName>
        <fullName evidence="1">Uncharacterized protein</fullName>
    </submittedName>
</protein>
<sequence>MISDNAAINLKTLNVRVTGFFHSCHDCSDCEAFCARGDYVHIMYCELELGRVQRRSGASMVPPRSEVIKCSSASCRRVDSIGIPNELRIKE</sequence>
<comment type="caution">
    <text evidence="1">The sequence shown here is derived from an EMBL/GenBank/DDBJ whole genome shotgun (WGS) entry which is preliminary data.</text>
</comment>
<evidence type="ECO:0000313" key="1">
    <source>
        <dbReference type="EMBL" id="KAF0700065.1"/>
    </source>
</evidence>
<dbReference type="EMBL" id="VUJU01014825">
    <property type="protein sequence ID" value="KAF0700065.1"/>
    <property type="molecule type" value="Genomic_DNA"/>
</dbReference>
<reference evidence="1 2" key="1">
    <citation type="submission" date="2019-08" db="EMBL/GenBank/DDBJ databases">
        <title>Whole genome of Aphis craccivora.</title>
        <authorList>
            <person name="Voronova N.V."/>
            <person name="Shulinski R.S."/>
            <person name="Bandarenka Y.V."/>
            <person name="Zhorov D.G."/>
            <person name="Warner D."/>
        </authorList>
    </citation>
    <scope>NUCLEOTIDE SEQUENCE [LARGE SCALE GENOMIC DNA]</scope>
    <source>
        <strain evidence="1">180601</strain>
        <tissue evidence="1">Whole Body</tissue>
    </source>
</reference>
<gene>
    <name evidence="1" type="ORF">FWK35_00027084</name>
</gene>
<name>A0A6G0VLY0_APHCR</name>
<keyword evidence="2" id="KW-1185">Reference proteome</keyword>